<feature type="non-terminal residue" evidence="2">
    <location>
        <position position="664"/>
    </location>
</feature>
<dbReference type="InterPro" id="IPR036397">
    <property type="entry name" value="RNaseH_sf"/>
</dbReference>
<dbReference type="InterPro" id="IPR050951">
    <property type="entry name" value="Retrovirus_Pol_polyprotein"/>
</dbReference>
<dbReference type="SUPFAM" id="SSF56672">
    <property type="entry name" value="DNA/RNA polymerases"/>
    <property type="match status" value="1"/>
</dbReference>
<dbReference type="Gene3D" id="3.30.70.270">
    <property type="match status" value="1"/>
</dbReference>
<keyword evidence="3" id="KW-1185">Reference proteome</keyword>
<evidence type="ECO:0000259" key="1">
    <source>
        <dbReference type="Pfam" id="PF17921"/>
    </source>
</evidence>
<feature type="domain" description="Integrase zinc-binding" evidence="1">
    <location>
        <begin position="2"/>
        <end position="41"/>
    </location>
</feature>
<dbReference type="Gene3D" id="3.30.420.10">
    <property type="entry name" value="Ribonuclease H-like superfamily/Ribonuclease H"/>
    <property type="match status" value="1"/>
</dbReference>
<dbReference type="InterPro" id="IPR041588">
    <property type="entry name" value="Integrase_H2C2"/>
</dbReference>
<proteinExistence type="predicted"/>
<evidence type="ECO:0000313" key="3">
    <source>
        <dbReference type="Proteomes" id="UP000601435"/>
    </source>
</evidence>
<dbReference type="InterPro" id="IPR012337">
    <property type="entry name" value="RNaseH-like_sf"/>
</dbReference>
<dbReference type="OrthoDB" id="8193822at2759"/>
<dbReference type="Proteomes" id="UP000601435">
    <property type="component" value="Unassembled WGS sequence"/>
</dbReference>
<dbReference type="EMBL" id="CAJNJA010010152">
    <property type="protein sequence ID" value="CAE7254312.1"/>
    <property type="molecule type" value="Genomic_DNA"/>
</dbReference>
<dbReference type="PANTHER" id="PTHR37984:SF5">
    <property type="entry name" value="PROTEIN NYNRIN-LIKE"/>
    <property type="match status" value="1"/>
</dbReference>
<protein>
    <submittedName>
        <fullName evidence="2">Pol protein</fullName>
    </submittedName>
</protein>
<dbReference type="SUPFAM" id="SSF53098">
    <property type="entry name" value="Ribonuclease H-like"/>
    <property type="match status" value="1"/>
</dbReference>
<dbReference type="Pfam" id="PF17921">
    <property type="entry name" value="Integrase_H2C2"/>
    <property type="match status" value="1"/>
</dbReference>
<reference evidence="2" key="1">
    <citation type="submission" date="2021-02" db="EMBL/GenBank/DDBJ databases">
        <authorList>
            <person name="Dougan E. K."/>
            <person name="Rhodes N."/>
            <person name="Thang M."/>
            <person name="Chan C."/>
        </authorList>
    </citation>
    <scope>NUCLEOTIDE SEQUENCE</scope>
</reference>
<name>A0A812LXR7_9DINO</name>
<sequence length="664" mass="74723">MGGHKSCRDTQRVLKRICWWQDMMKEIEVTVHECLTCAKGRKRPTKQESVSVKPTNLECWEEVTVDFEGPMLPADAAGNRYVLSYVDMVFFLSLAGTSPSKKFEFRSVVFQEYCAVVGIQQKFAALLRPVEMGACERLRQESQKLLGVLLHDVCGAYPHEWSELLPVVEFLLATTPTQAGIAPCDLERAWSMAIPLERDLEPFTVLEWEPVSEYAARLFRRYRELRVKVLNYRAEESAKRAKLLNRFRVSKFREQEEKYLPRSLGQMLEEKNDPTKKEPKLLRTYKERALSSAVVAEREVTAHKHETLSVQRVIMKVELLKHGVLNHEWWKELVQPSAILLEESERKEVDLTDPKGVVSEFEIPEKALTTAELEQLAKEATAKWSKVGKAKSWDEIRVEEAAVVKEVLSRKAGRRPTGSLLSKLSGLSWEIIAEAAGSLWLTMLDAVTGFNRLQNSDRARRVLAVVTRSGQFLPTCLTFGPVNGPEAFAYVMDRIYARGSGRVARAASQWLAYVDDHTIKSGRMINGVAYRDSEVSEAVHEKAPPEACQDVAEALEAAGFSARGLGVERSKEAKGNKKYTTEADRNHQFAHDAETGFVCTSSFCVLLVCCLVVVRVLAPRPDPSFHSRGWSPWLGSWGGFRGVARGSVMGARPPVQPRSVPKEK</sequence>
<accession>A0A812LXR7</accession>
<evidence type="ECO:0000313" key="2">
    <source>
        <dbReference type="EMBL" id="CAE7254312.1"/>
    </source>
</evidence>
<dbReference type="Gene3D" id="3.10.10.10">
    <property type="entry name" value="HIV Type 1 Reverse Transcriptase, subunit A, domain 1"/>
    <property type="match status" value="1"/>
</dbReference>
<dbReference type="InterPro" id="IPR043502">
    <property type="entry name" value="DNA/RNA_pol_sf"/>
</dbReference>
<dbReference type="AlphaFoldDB" id="A0A812LXR7"/>
<organism evidence="2 3">
    <name type="scientific">Symbiodinium necroappetens</name>
    <dbReference type="NCBI Taxonomy" id="1628268"/>
    <lineage>
        <taxon>Eukaryota</taxon>
        <taxon>Sar</taxon>
        <taxon>Alveolata</taxon>
        <taxon>Dinophyceae</taxon>
        <taxon>Suessiales</taxon>
        <taxon>Symbiodiniaceae</taxon>
        <taxon>Symbiodinium</taxon>
    </lineage>
</organism>
<dbReference type="GO" id="GO:0003676">
    <property type="term" value="F:nucleic acid binding"/>
    <property type="evidence" value="ECO:0007669"/>
    <property type="project" value="InterPro"/>
</dbReference>
<dbReference type="InterPro" id="IPR043128">
    <property type="entry name" value="Rev_trsase/Diguanyl_cyclase"/>
</dbReference>
<dbReference type="PANTHER" id="PTHR37984">
    <property type="entry name" value="PROTEIN CBG26694"/>
    <property type="match status" value="1"/>
</dbReference>
<gene>
    <name evidence="2" type="primary">pol</name>
    <name evidence="2" type="ORF">SNEC2469_LOCUS5460</name>
</gene>
<comment type="caution">
    <text evidence="2">The sequence shown here is derived from an EMBL/GenBank/DDBJ whole genome shotgun (WGS) entry which is preliminary data.</text>
</comment>